<comment type="caution">
    <text evidence="1">The sequence shown here is derived from an EMBL/GenBank/DDBJ whole genome shotgun (WGS) entry which is preliminary data.</text>
</comment>
<evidence type="ECO:0000313" key="2">
    <source>
        <dbReference type="Proteomes" id="UP001177023"/>
    </source>
</evidence>
<feature type="non-terminal residue" evidence="1">
    <location>
        <position position="1"/>
    </location>
</feature>
<proteinExistence type="predicted"/>
<name>A0AA36C4R8_9BILA</name>
<dbReference type="EMBL" id="CATQJA010000158">
    <property type="protein sequence ID" value="CAJ0557925.1"/>
    <property type="molecule type" value="Genomic_DNA"/>
</dbReference>
<sequence>MLIKGCTTDEVVARFCTEKALELCDEITQEFARFYAKPDPDRHSNRLERPMDPAKFLRFILVRLSYLFRILIELKNAGCVGPLPDDMWPLINEFWEKVMADESAEECDEDQSESCHII</sequence>
<reference evidence="1" key="1">
    <citation type="submission" date="2023-06" db="EMBL/GenBank/DDBJ databases">
        <authorList>
            <person name="Delattre M."/>
        </authorList>
    </citation>
    <scope>NUCLEOTIDE SEQUENCE</scope>
    <source>
        <strain evidence="1">AF72</strain>
    </source>
</reference>
<evidence type="ECO:0000313" key="1">
    <source>
        <dbReference type="EMBL" id="CAJ0557925.1"/>
    </source>
</evidence>
<organism evidence="1 2">
    <name type="scientific">Mesorhabditis spiculigera</name>
    <dbReference type="NCBI Taxonomy" id="96644"/>
    <lineage>
        <taxon>Eukaryota</taxon>
        <taxon>Metazoa</taxon>
        <taxon>Ecdysozoa</taxon>
        <taxon>Nematoda</taxon>
        <taxon>Chromadorea</taxon>
        <taxon>Rhabditida</taxon>
        <taxon>Rhabditina</taxon>
        <taxon>Rhabditomorpha</taxon>
        <taxon>Rhabditoidea</taxon>
        <taxon>Rhabditidae</taxon>
        <taxon>Mesorhabditinae</taxon>
        <taxon>Mesorhabditis</taxon>
    </lineage>
</organism>
<protein>
    <submittedName>
        <fullName evidence="1">Uncharacterized protein</fullName>
    </submittedName>
</protein>
<dbReference type="Proteomes" id="UP001177023">
    <property type="component" value="Unassembled WGS sequence"/>
</dbReference>
<keyword evidence="2" id="KW-1185">Reference proteome</keyword>
<accession>A0AA36C4R8</accession>
<gene>
    <name evidence="1" type="ORF">MSPICULIGERA_LOCUS672</name>
</gene>
<dbReference type="AlphaFoldDB" id="A0AA36C4R8"/>